<feature type="domain" description="Peptidoglycan beta-N-acetylmuramidase NamZ C-terminal" evidence="4">
    <location>
        <begin position="616"/>
        <end position="764"/>
    </location>
</feature>
<dbReference type="AlphaFoldDB" id="A0A1G8KY30"/>
<dbReference type="Gene3D" id="3.40.50.12170">
    <property type="entry name" value="Uncharacterised protein PF07075, DUF1343"/>
    <property type="match status" value="1"/>
</dbReference>
<dbReference type="GO" id="GO:0033922">
    <property type="term" value="F:peptidoglycan beta-N-acetylmuramidase activity"/>
    <property type="evidence" value="ECO:0007669"/>
    <property type="project" value="InterPro"/>
</dbReference>
<evidence type="ECO:0000313" key="5">
    <source>
        <dbReference type="EMBL" id="SDI48334.1"/>
    </source>
</evidence>
<dbReference type="PANTHER" id="PTHR42915:SF1">
    <property type="entry name" value="PEPTIDOGLYCAN BETA-N-ACETYLMURAMIDASE NAMZ"/>
    <property type="match status" value="1"/>
</dbReference>
<evidence type="ECO:0000313" key="6">
    <source>
        <dbReference type="Proteomes" id="UP000199636"/>
    </source>
</evidence>
<evidence type="ECO:0000256" key="1">
    <source>
        <dbReference type="SAM" id="SignalP"/>
    </source>
</evidence>
<sequence length="764" mass="81665">MTRWLVLLLALSAALPAFARVPEPRALQRIAGIVEDEIGAGHLPGAVVEIGGADGVYYRAAYGEREVRPEHLPMTADTIFDLASLTKVVATTTAVMQLVEQGRLDLDAPAARYWPGFAENGKAAISLRQLLTHYSGLPADLDLSHQWVGRAAARERILSVRPSDPPGTAFRYSDINFEVLGELVERVSGEPLERYCRTHIFAPLGMRDTGFLPPPSPRIAPTVSGRQGAVHDPSAWRMGGVAGHAGVFSTADDLARFARMLLAGGTLNGVRVLSPASVEAMTLPQSPTGQVRLRGLGWDIGAPFASDRDTLAPVGAYGHTGYTGTSLWIDPVSRLYVILLSNRVHPDGGGDAGPLRDRVAEALGAALGPLSDADIAAARPALARYASARQVVETGLDVLAEQGFAPLRGLRVGLITNQTGIDRKGRRNIDLLRAAPGVRLVALFSPEHGLSGTLDEKVASGAEPSSGLPVYSLYGDTRRPSDAMLAGIDALVFDIQDAGARFYTYGTTLAYAMEAAARKGIPIWVLDRPDPITGATVQGPLLDAERTSFTGYWPIPVRPGMTLGELAGFYNREAAIHADLHVVPMRGYARRDWFDDTGLAWVNPSPNLRSLRQTALYPGVGMIEGANVSVGRGTDSPFEQVGAPWIDARQLSQYLAARRMPGASFSPVSFRPDSGPYHGQTCQGVRITLSDRNTLDSPALGVELAAALHRLYPKAFKLDDTLGGIGSAAVVAAIRSGADPHAIVARWQDDLGAFRARRAPYLLY</sequence>
<keyword evidence="6" id="KW-1185">Reference proteome</keyword>
<dbReference type="RefSeq" id="WP_090266101.1">
    <property type="nucleotide sequence ID" value="NZ_FNDS01000010.1"/>
</dbReference>
<evidence type="ECO:0000259" key="4">
    <source>
        <dbReference type="Pfam" id="PF20732"/>
    </source>
</evidence>
<dbReference type="Pfam" id="PF00144">
    <property type="entry name" value="Beta-lactamase"/>
    <property type="match status" value="1"/>
</dbReference>
<gene>
    <name evidence="5" type="ORF">SAMN05216272_11027</name>
</gene>
<feature type="domain" description="Beta-lactamase-related" evidence="2">
    <location>
        <begin position="34"/>
        <end position="355"/>
    </location>
</feature>
<feature type="chain" id="PRO_5011620867" evidence="1">
    <location>
        <begin position="20"/>
        <end position="764"/>
    </location>
</feature>
<evidence type="ECO:0000259" key="3">
    <source>
        <dbReference type="Pfam" id="PF07075"/>
    </source>
</evidence>
<dbReference type="InterPro" id="IPR048502">
    <property type="entry name" value="NamZ_N"/>
</dbReference>
<name>A0A1G8KY30_9PSED</name>
<dbReference type="Pfam" id="PF07075">
    <property type="entry name" value="NamZ_N"/>
    <property type="match status" value="1"/>
</dbReference>
<protein>
    <submittedName>
        <fullName evidence="5">Uncharacterized conserved protein YbbC, DUF1343 family</fullName>
    </submittedName>
</protein>
<reference evidence="6" key="1">
    <citation type="submission" date="2016-10" db="EMBL/GenBank/DDBJ databases">
        <authorList>
            <person name="Varghese N."/>
            <person name="Submissions S."/>
        </authorList>
    </citation>
    <scope>NUCLEOTIDE SEQUENCE [LARGE SCALE GENOMIC DNA]</scope>
    <source>
        <strain evidence="6">CCM 7469</strain>
    </source>
</reference>
<dbReference type="InterPro" id="IPR001466">
    <property type="entry name" value="Beta-lactam-related"/>
</dbReference>
<organism evidence="5 6">
    <name type="scientific">Pseudomonas panipatensis</name>
    <dbReference type="NCBI Taxonomy" id="428992"/>
    <lineage>
        <taxon>Bacteria</taxon>
        <taxon>Pseudomonadati</taxon>
        <taxon>Pseudomonadota</taxon>
        <taxon>Gammaproteobacteria</taxon>
        <taxon>Pseudomonadales</taxon>
        <taxon>Pseudomonadaceae</taxon>
        <taxon>Pseudomonas</taxon>
    </lineage>
</organism>
<feature type="signal peptide" evidence="1">
    <location>
        <begin position="1"/>
        <end position="19"/>
    </location>
</feature>
<dbReference type="InterPro" id="IPR012338">
    <property type="entry name" value="Beta-lactam/transpept-like"/>
</dbReference>
<dbReference type="Pfam" id="PF20732">
    <property type="entry name" value="NamZ_C"/>
    <property type="match status" value="1"/>
</dbReference>
<keyword evidence="1" id="KW-0732">Signal</keyword>
<feature type="domain" description="Peptidoglycan beta-N-acetylmuramidase NamZ N-terminal" evidence="3">
    <location>
        <begin position="412"/>
        <end position="611"/>
    </location>
</feature>
<accession>A0A1G8KY30</accession>
<dbReference type="SUPFAM" id="SSF56601">
    <property type="entry name" value="beta-lactamase/transpeptidase-like"/>
    <property type="match status" value="1"/>
</dbReference>
<evidence type="ECO:0000259" key="2">
    <source>
        <dbReference type="Pfam" id="PF00144"/>
    </source>
</evidence>
<dbReference type="Proteomes" id="UP000199636">
    <property type="component" value="Unassembled WGS sequence"/>
</dbReference>
<proteinExistence type="predicted"/>
<dbReference type="OrthoDB" id="119951at2"/>
<dbReference type="InterPro" id="IPR008302">
    <property type="entry name" value="NamZ"/>
</dbReference>
<dbReference type="Gene3D" id="3.90.1150.140">
    <property type="match status" value="1"/>
</dbReference>
<dbReference type="InterPro" id="IPR048503">
    <property type="entry name" value="NamZ_C"/>
</dbReference>
<dbReference type="EMBL" id="FNDS01000010">
    <property type="protein sequence ID" value="SDI48334.1"/>
    <property type="molecule type" value="Genomic_DNA"/>
</dbReference>
<dbReference type="STRING" id="428992.SAMN05216272_11027"/>
<dbReference type="PANTHER" id="PTHR42915">
    <property type="entry name" value="HYPOTHETICAL 460 KDA PROTEIN IN FEUA-SIGW INTERGENIC REGION [PRECURSOR]"/>
    <property type="match status" value="1"/>
</dbReference>
<dbReference type="Gene3D" id="3.40.710.10">
    <property type="entry name" value="DD-peptidase/beta-lactamase superfamily"/>
    <property type="match status" value="1"/>
</dbReference>